<name>A0A508X9D2_9HYPH</name>
<dbReference type="AlphaFoldDB" id="A0A508X9D2"/>
<dbReference type="EMBL" id="CABFNB010000129">
    <property type="protein sequence ID" value="VTZ64505.1"/>
    <property type="molecule type" value="Genomic_DNA"/>
</dbReference>
<reference evidence="1" key="1">
    <citation type="submission" date="2019-06" db="EMBL/GenBank/DDBJ databases">
        <authorList>
            <person name="Le Quere A."/>
            <person name="Colella S."/>
        </authorList>
    </citation>
    <scope>NUCLEOTIDE SEQUENCE</scope>
    <source>
        <strain evidence="1">EmedicaeMD41</strain>
    </source>
</reference>
<organism evidence="1">
    <name type="scientific">Sinorhizobium medicae</name>
    <dbReference type="NCBI Taxonomy" id="110321"/>
    <lineage>
        <taxon>Bacteria</taxon>
        <taxon>Pseudomonadati</taxon>
        <taxon>Pseudomonadota</taxon>
        <taxon>Alphaproteobacteria</taxon>
        <taxon>Hyphomicrobiales</taxon>
        <taxon>Rhizobiaceae</taxon>
        <taxon>Sinorhizobium/Ensifer group</taxon>
        <taxon>Sinorhizobium</taxon>
    </lineage>
</organism>
<sequence length="84" mass="9125">MQQSIPDVTSVSLRPHIEFRRCRGGRSLTPVAAANAARQTAGAALSESIIDKFAFSADRSTCWPIDAAAIFLSPHQFLWFAFSG</sequence>
<gene>
    <name evidence="1" type="ORF">EMEDMD4_600051</name>
</gene>
<dbReference type="Proteomes" id="UP000507954">
    <property type="component" value="Unassembled WGS sequence"/>
</dbReference>
<proteinExistence type="predicted"/>
<accession>A0A508X9D2</accession>
<protein>
    <submittedName>
        <fullName evidence="1">Uncharacterized protein</fullName>
    </submittedName>
</protein>
<evidence type="ECO:0000313" key="1">
    <source>
        <dbReference type="EMBL" id="VTZ64505.1"/>
    </source>
</evidence>